<dbReference type="InterPro" id="IPR043128">
    <property type="entry name" value="Rev_trsase/Diguanyl_cyclase"/>
</dbReference>
<name>A0A8T1S6W7_CHESE</name>
<evidence type="ECO:0000313" key="1">
    <source>
        <dbReference type="EMBL" id="KAG6924842.1"/>
    </source>
</evidence>
<accession>A0A8T1S6W7</accession>
<organism evidence="1 2">
    <name type="scientific">Chelydra serpentina</name>
    <name type="common">Snapping turtle</name>
    <name type="synonym">Testudo serpentina</name>
    <dbReference type="NCBI Taxonomy" id="8475"/>
    <lineage>
        <taxon>Eukaryota</taxon>
        <taxon>Metazoa</taxon>
        <taxon>Chordata</taxon>
        <taxon>Craniata</taxon>
        <taxon>Vertebrata</taxon>
        <taxon>Euteleostomi</taxon>
        <taxon>Archelosauria</taxon>
        <taxon>Testudinata</taxon>
        <taxon>Testudines</taxon>
        <taxon>Cryptodira</taxon>
        <taxon>Durocryptodira</taxon>
        <taxon>Americhelydia</taxon>
        <taxon>Chelydroidea</taxon>
        <taxon>Chelydridae</taxon>
        <taxon>Chelydra</taxon>
    </lineage>
</organism>
<dbReference type="PANTHER" id="PTHR37984:SF5">
    <property type="entry name" value="PROTEIN NYNRIN-LIKE"/>
    <property type="match status" value="1"/>
</dbReference>
<dbReference type="EMBL" id="JAHGAV010000522">
    <property type="protein sequence ID" value="KAG6924842.1"/>
    <property type="molecule type" value="Genomic_DNA"/>
</dbReference>
<sequence length="96" mass="10805">MLECILKVGVRWWKNKCTFLWDSVTYLGHQQSKEGIKSMPEKIPAIFEASDMTSVTAPRKQLGLLNYYGKFLAHLASLLHLLSNLLGDRGLGRGRG</sequence>
<dbReference type="InterPro" id="IPR043502">
    <property type="entry name" value="DNA/RNA_pol_sf"/>
</dbReference>
<dbReference type="InterPro" id="IPR050951">
    <property type="entry name" value="Retrovirus_Pol_polyprotein"/>
</dbReference>
<comment type="caution">
    <text evidence="1">The sequence shown here is derived from an EMBL/GenBank/DDBJ whole genome shotgun (WGS) entry which is preliminary data.</text>
</comment>
<dbReference type="Proteomes" id="UP000765507">
    <property type="component" value="Unassembled WGS sequence"/>
</dbReference>
<keyword evidence="2" id="KW-1185">Reference proteome</keyword>
<protein>
    <submittedName>
        <fullName evidence="1">Uncharacterized protein</fullName>
    </submittedName>
</protein>
<evidence type="ECO:0000313" key="2">
    <source>
        <dbReference type="Proteomes" id="UP000765507"/>
    </source>
</evidence>
<dbReference type="PANTHER" id="PTHR37984">
    <property type="entry name" value="PROTEIN CBG26694"/>
    <property type="match status" value="1"/>
</dbReference>
<proteinExistence type="predicted"/>
<dbReference type="AlphaFoldDB" id="A0A8T1S6W7"/>
<gene>
    <name evidence="1" type="ORF">G0U57_016410</name>
</gene>
<reference evidence="1 2" key="1">
    <citation type="journal article" date="2020" name="G3 (Bethesda)">
        <title>Draft Genome of the Common Snapping Turtle, Chelydra serpentina, a Model for Phenotypic Plasticity in Reptiles.</title>
        <authorList>
            <person name="Das D."/>
            <person name="Singh S.K."/>
            <person name="Bierstedt J."/>
            <person name="Erickson A."/>
            <person name="Galli G.L.J."/>
            <person name="Crossley D.A. 2nd"/>
            <person name="Rhen T."/>
        </authorList>
    </citation>
    <scope>NUCLEOTIDE SEQUENCE [LARGE SCALE GENOMIC DNA]</scope>
    <source>
        <strain evidence="1">KW</strain>
    </source>
</reference>
<dbReference type="Gene3D" id="3.30.70.270">
    <property type="match status" value="1"/>
</dbReference>
<dbReference type="SUPFAM" id="SSF56672">
    <property type="entry name" value="DNA/RNA polymerases"/>
    <property type="match status" value="1"/>
</dbReference>
<dbReference type="OrthoDB" id="2286242at2759"/>